<evidence type="ECO:0000256" key="1">
    <source>
        <dbReference type="SAM" id="Coils"/>
    </source>
</evidence>
<evidence type="ECO:0000313" key="3">
    <source>
        <dbReference type="EMBL" id="CCO18082.1"/>
    </source>
</evidence>
<gene>
    <name evidence="3" type="ordered locus">Bathy10g02120</name>
</gene>
<protein>
    <submittedName>
        <fullName evidence="3">Uncharacterized protein</fullName>
    </submittedName>
</protein>
<dbReference type="RefSeq" id="XP_007510549.1">
    <property type="nucleotide sequence ID" value="XM_007510487.1"/>
</dbReference>
<feature type="compositionally biased region" description="Polar residues" evidence="2">
    <location>
        <begin position="426"/>
        <end position="440"/>
    </location>
</feature>
<keyword evidence="4" id="KW-1185">Reference proteome</keyword>
<sequence length="841" mass="93188">MTFDENDGALTSAAPPKVAALLTFTNVHTTTSTNTTNAFSKRGGEEDLIDDEIERVLNARGVKRSSFFEIEKNGAEENIEEDVALGAMMKTHVRAMISHALLVSEDATIVISGDDFEMTLKQFARAISWASEIVFEKELSRVPKSAFTLKATCAAIGMKEKATLVDVVAMRTVGGLGASSSEDERKGAKLERTELVNKEDARDIVKYLPRGDDRAVGFCFYLKVGENRPVGKLRLIALPPVAPKASVFATSTSEEVLKRQASVSRISAVASALREYGGMDAKSQQQQQQQSDVLARRWRKNPATRLLHAMLVDDADEGESSGGSNSGNYVFQKYFRSACIINGSTPFGGTQIANMAAATAILPPPPPSVKKIVHIQQQNHEKQRSKKILELETRGKVAVNVPPPPPPMMTAQKVETERLENKLGGRNNSVRIATTSTPNASPLPFQFNEDNEDDMPPTPQNLNFHTPQMAFHSDEQRQQQQQQQQQNTQRKKRTPLADISVTIPSPPVVNASNDNDYYAAIIGELKLNLEQERKRTVEAEERAMKSSEAESIWLSRMSAARHEDDKRRDELEMLRQLHAEMQARAKDAEEKANVIEERCKDYRKLSAELEAECSRLRTSAQNAESLANGFEQELQGKTKALEAEAAELNRVIEKFTSTEEECTKARALSRLLQTQLDQTNRKFDDVSAKLEDSEKREDILKRKLKTVEDDRDSFRAKAEDAETALQPTKLLAQKQLDEIKSREADRDVAYAAADFARRTNASVSAQRDKLLAENALLREKLAVTEAAAKSALSGIDFANGASMGFGSTEDKSQQSMNSAQLNYESPSWLHEYAAFSRVGTA</sequence>
<reference evidence="3 4" key="1">
    <citation type="submission" date="2011-10" db="EMBL/GenBank/DDBJ databases">
        <authorList>
            <person name="Genoscope - CEA"/>
        </authorList>
    </citation>
    <scope>NUCLEOTIDE SEQUENCE [LARGE SCALE GENOMIC DNA]</scope>
    <source>
        <strain evidence="3 4">RCC 1105</strain>
    </source>
</reference>
<dbReference type="KEGG" id="bpg:Bathy10g02120"/>
<proteinExistence type="predicted"/>
<dbReference type="EMBL" id="FO082269">
    <property type="protein sequence ID" value="CCO18082.1"/>
    <property type="molecule type" value="Genomic_DNA"/>
</dbReference>
<dbReference type="AlphaFoldDB" id="K8EIS0"/>
<evidence type="ECO:0000313" key="4">
    <source>
        <dbReference type="Proteomes" id="UP000198341"/>
    </source>
</evidence>
<name>K8EIS0_9CHLO</name>
<accession>K8EIS0</accession>
<feature type="region of interest" description="Disordered" evidence="2">
    <location>
        <begin position="420"/>
        <end position="496"/>
    </location>
</feature>
<dbReference type="Proteomes" id="UP000198341">
    <property type="component" value="Chromosome 10"/>
</dbReference>
<keyword evidence="1" id="KW-0175">Coiled coil</keyword>
<evidence type="ECO:0000256" key="2">
    <source>
        <dbReference type="SAM" id="MobiDB-lite"/>
    </source>
</evidence>
<organism evidence="3 4">
    <name type="scientific">Bathycoccus prasinos</name>
    <dbReference type="NCBI Taxonomy" id="41875"/>
    <lineage>
        <taxon>Eukaryota</taxon>
        <taxon>Viridiplantae</taxon>
        <taxon>Chlorophyta</taxon>
        <taxon>Mamiellophyceae</taxon>
        <taxon>Mamiellales</taxon>
        <taxon>Bathycoccaceae</taxon>
        <taxon>Bathycoccus</taxon>
    </lineage>
</organism>
<feature type="coiled-coil region" evidence="1">
    <location>
        <begin position="571"/>
        <end position="724"/>
    </location>
</feature>
<dbReference type="GeneID" id="19013288"/>